<dbReference type="Pfam" id="PF04542">
    <property type="entry name" value="Sigma70_r2"/>
    <property type="match status" value="1"/>
</dbReference>
<evidence type="ECO:0000256" key="1">
    <source>
        <dbReference type="ARBA" id="ARBA00023015"/>
    </source>
</evidence>
<dbReference type="InterPro" id="IPR050239">
    <property type="entry name" value="Sigma-70_RNA_pol_init_factors"/>
</dbReference>
<dbReference type="KEGG" id="amr:AM1_B0294"/>
<dbReference type="Pfam" id="PF04539">
    <property type="entry name" value="Sigma70_r3"/>
    <property type="match status" value="1"/>
</dbReference>
<dbReference type="NCBIfam" id="TIGR02937">
    <property type="entry name" value="sigma70-ECF"/>
    <property type="match status" value="1"/>
</dbReference>
<keyword evidence="4" id="KW-0804">Transcription</keyword>
<feature type="domain" description="RNA polymerase sigma-70 region 3" evidence="5">
    <location>
        <begin position="116"/>
        <end position="186"/>
    </location>
</feature>
<dbReference type="PRINTS" id="PR00046">
    <property type="entry name" value="SIGMA70FCT"/>
</dbReference>
<evidence type="ECO:0000256" key="2">
    <source>
        <dbReference type="ARBA" id="ARBA00023082"/>
    </source>
</evidence>
<evidence type="ECO:0000256" key="3">
    <source>
        <dbReference type="ARBA" id="ARBA00023125"/>
    </source>
</evidence>
<dbReference type="GO" id="GO:0016987">
    <property type="term" value="F:sigma factor activity"/>
    <property type="evidence" value="ECO:0007669"/>
    <property type="project" value="UniProtKB-KW"/>
</dbReference>
<reference evidence="8 9" key="1">
    <citation type="journal article" date="2008" name="Proc. Natl. Acad. Sci. U.S.A.">
        <title>Niche adaptation and genome expansion in the chlorophyll d-producing cyanobacterium Acaryochloris marina.</title>
        <authorList>
            <person name="Swingley W.D."/>
            <person name="Chen M."/>
            <person name="Cheung P.C."/>
            <person name="Conrad A.L."/>
            <person name="Dejesa L.C."/>
            <person name="Hao J."/>
            <person name="Honchak B.M."/>
            <person name="Karbach L.E."/>
            <person name="Kurdoglu A."/>
            <person name="Lahiri S."/>
            <person name="Mastrian S.D."/>
            <person name="Miyashita H."/>
            <person name="Page L."/>
            <person name="Ramakrishna P."/>
            <person name="Satoh S."/>
            <person name="Sattley W.M."/>
            <person name="Shimada Y."/>
            <person name="Taylor H.L."/>
            <person name="Tomo T."/>
            <person name="Tsuchiya T."/>
            <person name="Wang Z.T."/>
            <person name="Raymond J."/>
            <person name="Mimuro M."/>
            <person name="Blankenship R.E."/>
            <person name="Touchman J.W."/>
        </authorList>
    </citation>
    <scope>NUCLEOTIDE SEQUENCE [LARGE SCALE GENOMIC DNA]</scope>
    <source>
        <strain evidence="9">MBIC 11017</strain>
        <plasmid evidence="9">Plasmid pREB2</plasmid>
    </source>
</reference>
<dbReference type="Gene3D" id="1.20.120.1810">
    <property type="match status" value="1"/>
</dbReference>
<dbReference type="PANTHER" id="PTHR30603:SF47">
    <property type="entry name" value="RNA POLYMERASE SIGMA FACTOR SIGD, CHLOROPLASTIC"/>
    <property type="match status" value="1"/>
</dbReference>
<dbReference type="SUPFAM" id="SSF88946">
    <property type="entry name" value="Sigma2 domain of RNA polymerase sigma factors"/>
    <property type="match status" value="1"/>
</dbReference>
<dbReference type="SUPFAM" id="SSF88659">
    <property type="entry name" value="Sigma3 and sigma4 domains of RNA polymerase sigma factors"/>
    <property type="match status" value="2"/>
</dbReference>
<dbReference type="OrthoDB" id="551215at2"/>
<dbReference type="Proteomes" id="UP000000268">
    <property type="component" value="Plasmid pREB2"/>
</dbReference>
<keyword evidence="1" id="KW-0805">Transcription regulation</keyword>
<dbReference type="EMBL" id="CP000839">
    <property type="protein sequence ID" value="ABW32013.1"/>
    <property type="molecule type" value="Genomic_DNA"/>
</dbReference>
<evidence type="ECO:0000259" key="7">
    <source>
        <dbReference type="Pfam" id="PF04545"/>
    </source>
</evidence>
<keyword evidence="8" id="KW-0614">Plasmid</keyword>
<feature type="domain" description="RNA polymerase sigma-70 region 4" evidence="7">
    <location>
        <begin position="201"/>
        <end position="248"/>
    </location>
</feature>
<accession>A8ZLI6</accession>
<evidence type="ECO:0000256" key="4">
    <source>
        <dbReference type="ARBA" id="ARBA00023163"/>
    </source>
</evidence>
<dbReference type="Gene3D" id="1.20.140.160">
    <property type="match status" value="1"/>
</dbReference>
<evidence type="ECO:0000313" key="9">
    <source>
        <dbReference type="Proteomes" id="UP000000268"/>
    </source>
</evidence>
<dbReference type="InterPro" id="IPR007630">
    <property type="entry name" value="RNA_pol_sigma70_r4"/>
</dbReference>
<keyword evidence="9" id="KW-1185">Reference proteome</keyword>
<evidence type="ECO:0000313" key="8">
    <source>
        <dbReference type="EMBL" id="ABW32013.1"/>
    </source>
</evidence>
<dbReference type="HOGENOM" id="CLU_651555_0_0_3"/>
<dbReference type="GO" id="GO:0006352">
    <property type="term" value="P:DNA-templated transcription initiation"/>
    <property type="evidence" value="ECO:0007669"/>
    <property type="project" value="InterPro"/>
</dbReference>
<feature type="domain" description="RNA polymerase sigma-70 region 2" evidence="6">
    <location>
        <begin position="40"/>
        <end position="107"/>
    </location>
</feature>
<dbReference type="InterPro" id="IPR007624">
    <property type="entry name" value="RNA_pol_sigma70_r3"/>
</dbReference>
<dbReference type="Pfam" id="PF04545">
    <property type="entry name" value="Sigma70_r4"/>
    <property type="match status" value="1"/>
</dbReference>
<dbReference type="InterPro" id="IPR014284">
    <property type="entry name" value="RNA_pol_sigma-70_dom"/>
</dbReference>
<keyword evidence="3" id="KW-0238">DNA-binding</keyword>
<geneLocation type="plasmid" evidence="8 9">
    <name>pREB2</name>
</geneLocation>
<evidence type="ECO:0000259" key="5">
    <source>
        <dbReference type="Pfam" id="PF04539"/>
    </source>
</evidence>
<name>A8ZLI6_ACAM1</name>
<evidence type="ECO:0000259" key="6">
    <source>
        <dbReference type="Pfam" id="PF04542"/>
    </source>
</evidence>
<organism evidence="8 9">
    <name type="scientific">Acaryochloris marina (strain MBIC 11017)</name>
    <dbReference type="NCBI Taxonomy" id="329726"/>
    <lineage>
        <taxon>Bacteria</taxon>
        <taxon>Bacillati</taxon>
        <taxon>Cyanobacteriota</taxon>
        <taxon>Cyanophyceae</taxon>
        <taxon>Acaryochloridales</taxon>
        <taxon>Acaryochloridaceae</taxon>
        <taxon>Acaryochloris</taxon>
    </lineage>
</organism>
<dbReference type="InterPro" id="IPR000943">
    <property type="entry name" value="RNA_pol_sigma70"/>
</dbReference>
<protein>
    <submittedName>
        <fullName evidence="8">Sigma-28 subunit</fullName>
    </submittedName>
</protein>
<proteinExistence type="predicted"/>
<gene>
    <name evidence="8" type="ordered locus">AM1_B0294</name>
</gene>
<dbReference type="GO" id="GO:0003677">
    <property type="term" value="F:DNA binding"/>
    <property type="evidence" value="ECO:0007669"/>
    <property type="project" value="UniProtKB-KW"/>
</dbReference>
<keyword evidence="2" id="KW-0731">Sigma factor</keyword>
<dbReference type="PANTHER" id="PTHR30603">
    <property type="entry name" value="RNA POLYMERASE SIGMA FACTOR RPO"/>
    <property type="match status" value="1"/>
</dbReference>
<dbReference type="InterPro" id="IPR007627">
    <property type="entry name" value="RNA_pol_sigma70_r2"/>
</dbReference>
<dbReference type="RefSeq" id="WP_012167161.1">
    <property type="nucleotide sequence ID" value="NC_009927.1"/>
</dbReference>
<dbReference type="InterPro" id="IPR013325">
    <property type="entry name" value="RNA_pol_sigma_r2"/>
</dbReference>
<dbReference type="InterPro" id="IPR013324">
    <property type="entry name" value="RNA_pol_sigma_r3/r4-like"/>
</dbReference>
<dbReference type="AlphaFoldDB" id="A8ZLI6"/>
<sequence length="421" mass="48100">MIGTTSRNPQTQRSEQFSNEVQYPQILLAQAGDRRTEDRFIRKNQRLVFKEANRYRGLDDWNDLVTAGNWGLARAIEKFDVSKGCKFSSYAVKVIRTEIQQFLNDQRGLSKEIAKHLKDIKQASQKLEWELERQPTLEELSERTGYSQRIITSTLDRARVVETSSLNIPVGENLKAEQIDLVEGDDDLWDYAENIDEKEYIAQLPERYNVIVRARRDGHSYRAIGRMFGLSGERIRQLFKEALAYLKHLVTYGACLVRFPQPLQAKEPEEVKKPVMKRVDAPRLGGKIGRALNQIFNSTKEEFNCQLGGLANVAKPILAFCRCSNHRIAPKSGYQPSSTNQRCCGLGGIQDAWGGYLEIGQEILSVFLLPLALVYLAIRGFQENYITHTRRSTMHSMATNIFKFLGMKHLIVHPRPPNITP</sequence>